<dbReference type="InterPro" id="IPR054362">
    <property type="entry name" value="Exu_RNase_H-like"/>
</dbReference>
<feature type="compositionally biased region" description="Basic residues" evidence="1">
    <location>
        <begin position="357"/>
        <end position="377"/>
    </location>
</feature>
<dbReference type="Pfam" id="PF22123">
    <property type="entry name" value="Exu_RNase_H_like"/>
    <property type="match status" value="1"/>
</dbReference>
<comment type="caution">
    <text evidence="4">The sequence shown here is derived from an EMBL/GenBank/DDBJ whole genome shotgun (WGS) entry which is preliminary data.</text>
</comment>
<keyword evidence="5" id="KW-1185">Reference proteome</keyword>
<sequence>MVQHNTSSSSDEIAAPQIPEIPAKGIPVGKYRLVGWAVDTTGRRLIDEIVHLSGYTPDSKFSQYIMPFSNLNPMYSHKYNIRIFNVLRFRRLKDMRTGQFLKTKSEFVALTDFVQWLETVKGETEGVILIFHEVRKTTPGMLLEAMRRNNLLERFEKVCKGFANGFSIAKAKCQSSTKTYNLRIMGKVLLGRENVDFSNAAERASAIYDIAVHLAQEGIEEIDIKGKSTGTESDLIQLVCPYTNPISAEEEEIETFKVLLQRQNTFRPVFGALMRASPPERQHASHLRRLLAENNINYDKLKEAYEKDAKEGLDKILKDEIANAKEADITELLEILDCFFDPDKQPVKPKTTWYRFGYRRPRPKSFNKNRHSSSRSKKTSESKDGSGTNGNNTSSGSDNVASNESSPRAEKGQEQQPKVEVPAN</sequence>
<dbReference type="InterPro" id="IPR037998">
    <property type="entry name" value="Exu"/>
</dbReference>
<evidence type="ECO:0000313" key="5">
    <source>
        <dbReference type="Proteomes" id="UP001566132"/>
    </source>
</evidence>
<evidence type="ECO:0000259" key="3">
    <source>
        <dbReference type="Pfam" id="PF22123"/>
    </source>
</evidence>
<evidence type="ECO:0000259" key="2">
    <source>
        <dbReference type="Pfam" id="PF18609"/>
    </source>
</evidence>
<dbReference type="EMBL" id="JBDJPC010000002">
    <property type="protein sequence ID" value="KAL1513977.1"/>
    <property type="molecule type" value="Genomic_DNA"/>
</dbReference>
<dbReference type="Proteomes" id="UP001566132">
    <property type="component" value="Unassembled WGS sequence"/>
</dbReference>
<name>A0ABD1F8R2_HYPHA</name>
<proteinExistence type="predicted"/>
<protein>
    <recommendedName>
        <fullName evidence="6">Exuperantia SAM-like domain-containing protein</fullName>
    </recommendedName>
</protein>
<dbReference type="PANTHER" id="PTHR12384:SF2">
    <property type="entry name" value="MATERNAL PROTEIN EXUPERANTIA"/>
    <property type="match status" value="1"/>
</dbReference>
<dbReference type="InterPro" id="IPR040941">
    <property type="entry name" value="SAM_Exu"/>
</dbReference>
<accession>A0ABD1F8R2</accession>
<feature type="domain" description="Exuperantia RNAse H-like" evidence="3">
    <location>
        <begin position="31"/>
        <end position="189"/>
    </location>
</feature>
<evidence type="ECO:0000256" key="1">
    <source>
        <dbReference type="SAM" id="MobiDB-lite"/>
    </source>
</evidence>
<feature type="region of interest" description="Disordered" evidence="1">
    <location>
        <begin position="352"/>
        <end position="424"/>
    </location>
</feature>
<feature type="domain" description="Exuperantia SAM-like" evidence="2">
    <location>
        <begin position="267"/>
        <end position="339"/>
    </location>
</feature>
<reference evidence="4 5" key="1">
    <citation type="submission" date="2024-05" db="EMBL/GenBank/DDBJ databases">
        <title>Genetic variation in Jamaican populations of the coffee berry borer (Hypothenemus hampei).</title>
        <authorList>
            <person name="Errbii M."/>
            <person name="Myrie A."/>
        </authorList>
    </citation>
    <scope>NUCLEOTIDE SEQUENCE [LARGE SCALE GENOMIC DNA]</scope>
    <source>
        <strain evidence="4">JA-Hopewell-2020-01-JO</strain>
        <tissue evidence="4">Whole body</tissue>
    </source>
</reference>
<dbReference type="PANTHER" id="PTHR12384">
    <property type="entry name" value="MATERNAL PROTEIN EXUPERANTIA"/>
    <property type="match status" value="1"/>
</dbReference>
<dbReference type="AlphaFoldDB" id="A0ABD1F8R2"/>
<evidence type="ECO:0008006" key="6">
    <source>
        <dbReference type="Google" id="ProtNLM"/>
    </source>
</evidence>
<evidence type="ECO:0000313" key="4">
    <source>
        <dbReference type="EMBL" id="KAL1513977.1"/>
    </source>
</evidence>
<organism evidence="4 5">
    <name type="scientific">Hypothenemus hampei</name>
    <name type="common">Coffee berry borer</name>
    <dbReference type="NCBI Taxonomy" id="57062"/>
    <lineage>
        <taxon>Eukaryota</taxon>
        <taxon>Metazoa</taxon>
        <taxon>Ecdysozoa</taxon>
        <taxon>Arthropoda</taxon>
        <taxon>Hexapoda</taxon>
        <taxon>Insecta</taxon>
        <taxon>Pterygota</taxon>
        <taxon>Neoptera</taxon>
        <taxon>Endopterygota</taxon>
        <taxon>Coleoptera</taxon>
        <taxon>Polyphaga</taxon>
        <taxon>Cucujiformia</taxon>
        <taxon>Curculionidae</taxon>
        <taxon>Scolytinae</taxon>
        <taxon>Hypothenemus</taxon>
    </lineage>
</organism>
<feature type="compositionally biased region" description="Low complexity" evidence="1">
    <location>
        <begin position="385"/>
        <end position="399"/>
    </location>
</feature>
<gene>
    <name evidence="4" type="ORF">ABEB36_003308</name>
</gene>
<dbReference type="Pfam" id="PF18609">
    <property type="entry name" value="SAM_Exu"/>
    <property type="match status" value="1"/>
</dbReference>